<evidence type="ECO:0000256" key="1">
    <source>
        <dbReference type="ARBA" id="ARBA00023186"/>
    </source>
</evidence>
<accession>A0A7X0C105</accession>
<sequence length="170" mass="18477">MSDVLLLASRLLSREIDGPLYRALLAAPDGGRLLDAQTRALGEPEALRSLSVEFCRLFVGPRPACPPYESVHRGEPVVGGRAERRLQDFMERHRLDAVIPSGCPVLAYDHLAVSLALLHHLLGVAADGAARQLLQDHLLAWAPAYFRGLKAAAVLPPYTLIADLLAEYLA</sequence>
<keyword evidence="1" id="KW-0143">Chaperone</keyword>
<dbReference type="InterPro" id="IPR036411">
    <property type="entry name" value="TorD-like_sf"/>
</dbReference>
<dbReference type="EMBL" id="JACHJB010000001">
    <property type="protein sequence ID" value="MBB6346423.1"/>
    <property type="molecule type" value="Genomic_DNA"/>
</dbReference>
<evidence type="ECO:0000313" key="3">
    <source>
        <dbReference type="Proteomes" id="UP000583800"/>
    </source>
</evidence>
<dbReference type="PANTHER" id="PTHR34227:SF1">
    <property type="entry name" value="DIMETHYL SULFOXIDE REDUCTASE CHAPERONE-RELATED"/>
    <property type="match status" value="1"/>
</dbReference>
<reference evidence="2 3" key="1">
    <citation type="submission" date="2020-08" db="EMBL/GenBank/DDBJ databases">
        <title>Sequencing the genomes of 1000 actinobacteria strains.</title>
        <authorList>
            <person name="Klenk H.-P."/>
        </authorList>
    </citation>
    <scope>NUCLEOTIDE SEQUENCE [LARGE SCALE GENOMIC DNA]</scope>
    <source>
        <strain evidence="2 3">DSM 45913</strain>
    </source>
</reference>
<dbReference type="Proteomes" id="UP000583800">
    <property type="component" value="Unassembled WGS sequence"/>
</dbReference>
<dbReference type="InterPro" id="IPR020945">
    <property type="entry name" value="DMSO/NO3_reduct_chaperone"/>
</dbReference>
<name>A0A7X0C105_9ACTN</name>
<dbReference type="AlphaFoldDB" id="A0A7X0C105"/>
<dbReference type="Gene3D" id="1.10.3480.10">
    <property type="entry name" value="TorD-like"/>
    <property type="match status" value="1"/>
</dbReference>
<protein>
    <submittedName>
        <fullName evidence="2">TorA maturation chaperone TorD</fullName>
    </submittedName>
</protein>
<keyword evidence="3" id="KW-1185">Reference proteome</keyword>
<organism evidence="2 3">
    <name type="scientific">Nonomuraea muscovyensis</name>
    <dbReference type="NCBI Taxonomy" id="1124761"/>
    <lineage>
        <taxon>Bacteria</taxon>
        <taxon>Bacillati</taxon>
        <taxon>Actinomycetota</taxon>
        <taxon>Actinomycetes</taxon>
        <taxon>Streptosporangiales</taxon>
        <taxon>Streptosporangiaceae</taxon>
        <taxon>Nonomuraea</taxon>
    </lineage>
</organism>
<dbReference type="InterPro" id="IPR050289">
    <property type="entry name" value="TorD/DmsD_chaperones"/>
</dbReference>
<dbReference type="RefSeq" id="WP_185084201.1">
    <property type="nucleotide sequence ID" value="NZ_JACHJB010000001.1"/>
</dbReference>
<dbReference type="Pfam" id="PF02613">
    <property type="entry name" value="Nitrate_red_del"/>
    <property type="match status" value="1"/>
</dbReference>
<comment type="caution">
    <text evidence="2">The sequence shown here is derived from an EMBL/GenBank/DDBJ whole genome shotgun (WGS) entry which is preliminary data.</text>
</comment>
<gene>
    <name evidence="2" type="ORF">FHU36_002932</name>
</gene>
<evidence type="ECO:0000313" key="2">
    <source>
        <dbReference type="EMBL" id="MBB6346423.1"/>
    </source>
</evidence>
<proteinExistence type="predicted"/>
<dbReference type="SUPFAM" id="SSF89155">
    <property type="entry name" value="TorD-like"/>
    <property type="match status" value="1"/>
</dbReference>
<dbReference type="PANTHER" id="PTHR34227">
    <property type="entry name" value="CHAPERONE PROTEIN YCDY"/>
    <property type="match status" value="1"/>
</dbReference>